<proteinExistence type="predicted"/>
<organism evidence="1 2">
    <name type="scientific">Clostridium botulinum C</name>
    <dbReference type="NCBI Taxonomy" id="36828"/>
    <lineage>
        <taxon>Bacteria</taxon>
        <taxon>Bacillati</taxon>
        <taxon>Bacillota</taxon>
        <taxon>Clostridia</taxon>
        <taxon>Eubacteriales</taxon>
        <taxon>Clostridiaceae</taxon>
        <taxon>Clostridium</taxon>
    </lineage>
</organism>
<dbReference type="RefSeq" id="WP_231147869.1">
    <property type="nucleotide sequence ID" value="NZ_JAAMYB010000004.1"/>
</dbReference>
<evidence type="ECO:0000313" key="2">
    <source>
        <dbReference type="Proteomes" id="UP000813637"/>
    </source>
</evidence>
<sequence>MFLGFQPLTNGFFGVNNVIGDINKIIIKDCKMDEIKMDEEILEYIKSKEEWDYNTVMLAKFHNNLSAGNVENNGVKIEKLKLKKRNIENMRWMDVKIFNYDPRIRNYNYQDRLTEALETYEYAVQPMTNGIVGEEITKQIESDFESAWIVGKDTQYQLKYNMNLGDFETVRKVNVFEPLGSRYPIVIENGDINYKKTTLKALLVADTTSRGECQGQVDRKSEKKLRQKIERFFNGGQPFIFKDSSGNYMLAKSTLPIKLIPNNDLSQQLYEINLDVCEIGDCYNTNLLKQYGFIDKEDYR</sequence>
<gene>
    <name evidence="1" type="ORF">G8S53_05885</name>
</gene>
<name>A0A9Q3V9E8_CLOBO</name>
<evidence type="ECO:0000313" key="1">
    <source>
        <dbReference type="EMBL" id="MCD3194819.1"/>
    </source>
</evidence>
<dbReference type="AlphaFoldDB" id="A0A9Q3V9E8"/>
<dbReference type="Proteomes" id="UP000813637">
    <property type="component" value="Unassembled WGS sequence"/>
</dbReference>
<reference evidence="1" key="1">
    <citation type="submission" date="2020-02" db="EMBL/GenBank/DDBJ databases">
        <authorList>
            <person name="Fillo S."/>
            <person name="Giordani F."/>
            <person name="Tonon E."/>
            <person name="Drigo I."/>
            <person name="Anselmo A."/>
            <person name="Fortunato A."/>
            <person name="Bano L."/>
            <person name="Lista F."/>
        </authorList>
    </citation>
    <scope>NUCLEOTIDE SEQUENCE</scope>
    <source>
        <strain evidence="1">IZSVe-TV_9877_3_12</strain>
    </source>
</reference>
<accession>A0A9Q3V9E8</accession>
<protein>
    <submittedName>
        <fullName evidence="1">Uncharacterized protein</fullName>
    </submittedName>
</protein>
<dbReference type="EMBL" id="JAAMYB010000004">
    <property type="protein sequence ID" value="MCD3194819.1"/>
    <property type="molecule type" value="Genomic_DNA"/>
</dbReference>
<comment type="caution">
    <text evidence="1">The sequence shown here is derived from an EMBL/GenBank/DDBJ whole genome shotgun (WGS) entry which is preliminary data.</text>
</comment>
<reference evidence="1" key="2">
    <citation type="journal article" date="2021" name="Microorganisms">
        <title>Extensive Genome Exploration of Clostridium botulinum Group III Field Strains.</title>
        <authorList>
            <person name="Fillo S."/>
            <person name="Giordani F."/>
            <person name="Tonon E."/>
            <person name="Drigo I."/>
            <person name="Anselmo A."/>
            <person name="Fortunato A."/>
            <person name="Lista F."/>
            <person name="Bano L."/>
        </authorList>
    </citation>
    <scope>NUCLEOTIDE SEQUENCE</scope>
    <source>
        <strain evidence="1">IZSVe-TV_9877_3_12</strain>
    </source>
</reference>